<gene>
    <name evidence="1" type="ORF">PR048_031632</name>
</gene>
<evidence type="ECO:0000313" key="2">
    <source>
        <dbReference type="Proteomes" id="UP001159363"/>
    </source>
</evidence>
<reference evidence="1 2" key="1">
    <citation type="submission" date="2023-02" db="EMBL/GenBank/DDBJ databases">
        <title>LHISI_Scaffold_Assembly.</title>
        <authorList>
            <person name="Stuart O.P."/>
            <person name="Cleave R."/>
            <person name="Magrath M.J.L."/>
            <person name="Mikheyev A.S."/>
        </authorList>
    </citation>
    <scope>NUCLEOTIDE SEQUENCE [LARGE SCALE GENOMIC DNA]</scope>
    <source>
        <strain evidence="1">Daus_M_001</strain>
        <tissue evidence="1">Leg muscle</tissue>
    </source>
</reference>
<keyword evidence="2" id="KW-1185">Reference proteome</keyword>
<proteinExistence type="predicted"/>
<accession>A0ABQ9G6U8</accession>
<dbReference type="EMBL" id="JARBHB010000015">
    <property type="protein sequence ID" value="KAJ8867827.1"/>
    <property type="molecule type" value="Genomic_DNA"/>
</dbReference>
<name>A0ABQ9G6U8_9NEOP</name>
<organism evidence="1 2">
    <name type="scientific">Dryococelus australis</name>
    <dbReference type="NCBI Taxonomy" id="614101"/>
    <lineage>
        <taxon>Eukaryota</taxon>
        <taxon>Metazoa</taxon>
        <taxon>Ecdysozoa</taxon>
        <taxon>Arthropoda</taxon>
        <taxon>Hexapoda</taxon>
        <taxon>Insecta</taxon>
        <taxon>Pterygota</taxon>
        <taxon>Neoptera</taxon>
        <taxon>Polyneoptera</taxon>
        <taxon>Phasmatodea</taxon>
        <taxon>Verophasmatodea</taxon>
        <taxon>Anareolatae</taxon>
        <taxon>Phasmatidae</taxon>
        <taxon>Eurycanthinae</taxon>
        <taxon>Dryococelus</taxon>
    </lineage>
</organism>
<evidence type="ECO:0000313" key="1">
    <source>
        <dbReference type="EMBL" id="KAJ8867827.1"/>
    </source>
</evidence>
<sequence>MLIRCLIYRHLINTSMKPSPLFRYKLECWNECGSAQCDMWVRALRLMVGIMNISYSSVLLAQLGLARVAVPLHVLQG</sequence>
<dbReference type="Proteomes" id="UP001159363">
    <property type="component" value="Chromosome 14"/>
</dbReference>
<protein>
    <recommendedName>
        <fullName evidence="3">Post-GPI attachment to proteins factor 3</fullName>
    </recommendedName>
</protein>
<comment type="caution">
    <text evidence="1">The sequence shown here is derived from an EMBL/GenBank/DDBJ whole genome shotgun (WGS) entry which is preliminary data.</text>
</comment>
<evidence type="ECO:0008006" key="3">
    <source>
        <dbReference type="Google" id="ProtNLM"/>
    </source>
</evidence>